<dbReference type="AlphaFoldDB" id="A0A1N6G085"/>
<organism evidence="3 4">
    <name type="scientific">Chitinophaga niabensis</name>
    <dbReference type="NCBI Taxonomy" id="536979"/>
    <lineage>
        <taxon>Bacteria</taxon>
        <taxon>Pseudomonadati</taxon>
        <taxon>Bacteroidota</taxon>
        <taxon>Chitinophagia</taxon>
        <taxon>Chitinophagales</taxon>
        <taxon>Chitinophagaceae</taxon>
        <taxon>Chitinophaga</taxon>
    </lineage>
</organism>
<feature type="domain" description="GAD-related" evidence="1">
    <location>
        <begin position="17"/>
        <end position="60"/>
    </location>
</feature>
<evidence type="ECO:0000259" key="1">
    <source>
        <dbReference type="Pfam" id="PF08887"/>
    </source>
</evidence>
<dbReference type="InterPro" id="IPR015002">
    <property type="entry name" value="T6SS_Tdi1_C"/>
</dbReference>
<gene>
    <name evidence="3" type="ORF">SAMN04488055_2508</name>
</gene>
<dbReference type="RefSeq" id="WP_074239563.1">
    <property type="nucleotide sequence ID" value="NZ_FSRA01000001.1"/>
</dbReference>
<evidence type="ECO:0000259" key="2">
    <source>
        <dbReference type="Pfam" id="PF08906"/>
    </source>
</evidence>
<dbReference type="InterPro" id="IPR014983">
    <property type="entry name" value="GAD-rel"/>
</dbReference>
<keyword evidence="4" id="KW-1185">Reference proteome</keyword>
<dbReference type="Pfam" id="PF08887">
    <property type="entry name" value="GAD-like"/>
    <property type="match status" value="1"/>
</dbReference>
<evidence type="ECO:0008006" key="5">
    <source>
        <dbReference type="Google" id="ProtNLM"/>
    </source>
</evidence>
<dbReference type="OrthoDB" id="2216648at2"/>
<sequence length="180" mass="20403">MKNTDNFQFELSPENGLVEKYRPLLPEKLISFWQEHGFGTIADGYLKIVNPDDLEPSLREIYSPVYKNPIVMFATGLSDLIIWENNYTILLDPRHGTSKVLESGFEYFFEDINDADYINDDLEGANYFSAKERSGPVAFDECYGYVPLLGLGGPEKVGNLQKVKMKEHISLIAQAIGKIQ</sequence>
<reference evidence="4" key="1">
    <citation type="submission" date="2016-11" db="EMBL/GenBank/DDBJ databases">
        <authorList>
            <person name="Varghese N."/>
            <person name="Submissions S."/>
        </authorList>
    </citation>
    <scope>NUCLEOTIDE SEQUENCE [LARGE SCALE GENOMIC DNA]</scope>
    <source>
        <strain evidence="4">DSM 24787</strain>
    </source>
</reference>
<protein>
    <recommendedName>
        <fullName evidence="5">DUF1851 domain-containing protein</fullName>
    </recommendedName>
</protein>
<dbReference type="Proteomes" id="UP000185003">
    <property type="component" value="Unassembled WGS sequence"/>
</dbReference>
<name>A0A1N6G085_9BACT</name>
<feature type="domain" description="T6SS immunity protein Tdi1 C-terminal" evidence="2">
    <location>
        <begin position="104"/>
        <end position="174"/>
    </location>
</feature>
<accession>A0A1N6G085</accession>
<proteinExistence type="predicted"/>
<evidence type="ECO:0000313" key="3">
    <source>
        <dbReference type="EMBL" id="SIO00914.1"/>
    </source>
</evidence>
<dbReference type="STRING" id="536979.SAMN04488055_2508"/>
<dbReference type="Pfam" id="PF08906">
    <property type="entry name" value="T6SS_Tdi1_C"/>
    <property type="match status" value="1"/>
</dbReference>
<evidence type="ECO:0000313" key="4">
    <source>
        <dbReference type="Proteomes" id="UP000185003"/>
    </source>
</evidence>
<dbReference type="EMBL" id="FSRA01000001">
    <property type="protein sequence ID" value="SIO00914.1"/>
    <property type="molecule type" value="Genomic_DNA"/>
</dbReference>